<dbReference type="AlphaFoldDB" id="A0AAI8QHJ4"/>
<dbReference type="GeneID" id="66539875"/>
<proteinExistence type="predicted"/>
<dbReference type="EMBL" id="AP012492">
    <property type="protein sequence ID" value="BAM32834.1"/>
    <property type="molecule type" value="Genomic_DNA"/>
</dbReference>
<evidence type="ECO:0000313" key="1">
    <source>
        <dbReference type="EMBL" id="BAM32834.1"/>
    </source>
</evidence>
<evidence type="ECO:0000313" key="2">
    <source>
        <dbReference type="Proteomes" id="UP000006036"/>
    </source>
</evidence>
<dbReference type="Proteomes" id="UP000006036">
    <property type="component" value="Chromosome 1"/>
</dbReference>
<accession>A0AAI8QHJ4</accession>
<organism evidence="1 2">
    <name type="scientific">Helicobacter cinaedi CCUG 18818 = ATCC BAA-847</name>
    <dbReference type="NCBI Taxonomy" id="537971"/>
    <lineage>
        <taxon>Bacteria</taxon>
        <taxon>Pseudomonadati</taxon>
        <taxon>Campylobacterota</taxon>
        <taxon>Epsilonproteobacteria</taxon>
        <taxon>Campylobacterales</taxon>
        <taxon>Helicobacteraceae</taxon>
        <taxon>Helicobacter</taxon>
    </lineage>
</organism>
<dbReference type="KEGG" id="hcb:HCBAA847_1604"/>
<protein>
    <submittedName>
        <fullName evidence="1">Uncharacterized protein</fullName>
    </submittedName>
</protein>
<reference evidence="1 2" key="1">
    <citation type="journal article" date="2012" name="J. Bacteriol.">
        <title>Complete Genome Sequence of Helicobacter cinaedi Type Strain ATCC BAA-847.</title>
        <authorList>
            <person name="Miyoshi-Akiyama T."/>
            <person name="Takeshita N."/>
            <person name="Ohmagari N."/>
            <person name="Kirikae T."/>
        </authorList>
    </citation>
    <scope>NUCLEOTIDE SEQUENCE [LARGE SCALE GENOMIC DNA]</scope>
    <source>
        <strain evidence="1 2">ATCC BAA-847</strain>
    </source>
</reference>
<name>A0AAI8QHJ4_9HELI</name>
<sequence>MDISHKIEDKNPYKLEIIYQTLFKQNKIPKYFMFGHWHRDISFNIGTTTANCLYYHTLKTIGNDALERRNYKDEIKWVKRQKGILC</sequence>
<dbReference type="RefSeq" id="WP_014667072.1">
    <property type="nucleotide sequence ID" value="NC_020555.1"/>
</dbReference>
<gene>
    <name evidence="1" type="ORF">HCBAA847_1604</name>
</gene>